<comment type="similarity">
    <text evidence="1">Belongs to the SNAP family.</text>
</comment>
<dbReference type="Proteomes" id="UP001287286">
    <property type="component" value="Unassembled WGS sequence"/>
</dbReference>
<dbReference type="Pfam" id="PF14938">
    <property type="entry name" value="SNAP"/>
    <property type="match status" value="1"/>
</dbReference>
<keyword evidence="3" id="KW-0653">Protein transport</keyword>
<keyword evidence="2" id="KW-0813">Transport</keyword>
<organism evidence="4 5">
    <name type="scientific">Purpureocillium lilacinum</name>
    <name type="common">Paecilomyces lilacinus</name>
    <dbReference type="NCBI Taxonomy" id="33203"/>
    <lineage>
        <taxon>Eukaryota</taxon>
        <taxon>Fungi</taxon>
        <taxon>Dikarya</taxon>
        <taxon>Ascomycota</taxon>
        <taxon>Pezizomycotina</taxon>
        <taxon>Sordariomycetes</taxon>
        <taxon>Hypocreomycetidae</taxon>
        <taxon>Hypocreales</taxon>
        <taxon>Ophiocordycipitaceae</taxon>
        <taxon>Purpureocillium</taxon>
    </lineage>
</organism>
<dbReference type="PRINTS" id="PR00448">
    <property type="entry name" value="NSFATTACHMNT"/>
</dbReference>
<name>A0ABR0BH25_PURLI</name>
<evidence type="ECO:0000256" key="3">
    <source>
        <dbReference type="ARBA" id="ARBA00022927"/>
    </source>
</evidence>
<dbReference type="InterPro" id="IPR000744">
    <property type="entry name" value="NSF_attach"/>
</dbReference>
<keyword evidence="5" id="KW-1185">Reference proteome</keyword>
<dbReference type="PANTHER" id="PTHR13768:SF8">
    <property type="entry name" value="ALPHA-SOLUBLE NSF ATTACHMENT PROTEIN"/>
    <property type="match status" value="1"/>
</dbReference>
<dbReference type="InterPro" id="IPR011990">
    <property type="entry name" value="TPR-like_helical_dom_sf"/>
</dbReference>
<sequence>MPNSASCGNYDLPSLNPAADVLPADLHAGRAYEEAAHIYSNHLKNPDGALPYRIKAFNVFKETDPQAAVRNMTLVVHRYREIGDFNRAARQLELLGGVHETQLCDRKAAMELYEVAADLYEKANMRGYASRPWLKVADIAALEGDYHKAITHYEAAAAEAIDSFLMTVGVREYLFKAGICYLATGDIVAARRALVDFRKMDPSFATQPELGLLSRLVDAMENKDEETFAHLVEEFGQANTLDDWKTTLLQVAQNTIFGEDDEEFV</sequence>
<accession>A0ABR0BH25</accession>
<dbReference type="Gene3D" id="1.25.40.10">
    <property type="entry name" value="Tetratricopeptide repeat domain"/>
    <property type="match status" value="1"/>
</dbReference>
<protein>
    <recommendedName>
        <fullName evidence="6">Vesicular-fusion protein sec17</fullName>
    </recommendedName>
</protein>
<dbReference type="PANTHER" id="PTHR13768">
    <property type="entry name" value="SOLUBLE NSF ATTACHMENT PROTEIN SNAP"/>
    <property type="match status" value="1"/>
</dbReference>
<proteinExistence type="inferred from homology"/>
<evidence type="ECO:0008006" key="6">
    <source>
        <dbReference type="Google" id="ProtNLM"/>
    </source>
</evidence>
<gene>
    <name evidence="4" type="ORF">Purlil1_12542</name>
</gene>
<evidence type="ECO:0000313" key="4">
    <source>
        <dbReference type="EMBL" id="KAK4076860.1"/>
    </source>
</evidence>
<evidence type="ECO:0000256" key="2">
    <source>
        <dbReference type="ARBA" id="ARBA00022448"/>
    </source>
</evidence>
<reference evidence="4 5" key="1">
    <citation type="journal article" date="2024" name="Microbiol. Resour. Announc.">
        <title>Genome annotations for the ascomycete fungi Trichoderma harzianum, Trichoderma aggressivum, and Purpureocillium lilacinum.</title>
        <authorList>
            <person name="Beijen E.P.W."/>
            <person name="Ohm R.A."/>
        </authorList>
    </citation>
    <scope>NUCLEOTIDE SEQUENCE [LARGE SCALE GENOMIC DNA]</scope>
    <source>
        <strain evidence="4 5">CBS 150709</strain>
    </source>
</reference>
<dbReference type="SUPFAM" id="SSF48452">
    <property type="entry name" value="TPR-like"/>
    <property type="match status" value="1"/>
</dbReference>
<evidence type="ECO:0000256" key="1">
    <source>
        <dbReference type="ARBA" id="ARBA00010050"/>
    </source>
</evidence>
<dbReference type="EMBL" id="JAWRVI010000111">
    <property type="protein sequence ID" value="KAK4076860.1"/>
    <property type="molecule type" value="Genomic_DNA"/>
</dbReference>
<evidence type="ECO:0000313" key="5">
    <source>
        <dbReference type="Proteomes" id="UP001287286"/>
    </source>
</evidence>
<comment type="caution">
    <text evidence="4">The sequence shown here is derived from an EMBL/GenBank/DDBJ whole genome shotgun (WGS) entry which is preliminary data.</text>
</comment>